<gene>
    <name evidence="3" type="ORF">OLC1_LOCUS22397</name>
</gene>
<protein>
    <submittedName>
        <fullName evidence="3">OLC1v1017028C1</fullName>
    </submittedName>
</protein>
<keyword evidence="4" id="KW-1185">Reference proteome</keyword>
<evidence type="ECO:0000313" key="4">
    <source>
        <dbReference type="Proteomes" id="UP001161247"/>
    </source>
</evidence>
<feature type="region of interest" description="Disordered" evidence="2">
    <location>
        <begin position="98"/>
        <end position="155"/>
    </location>
</feature>
<feature type="compositionally biased region" description="Polar residues" evidence="2">
    <location>
        <begin position="98"/>
        <end position="112"/>
    </location>
</feature>
<reference evidence="3" key="1">
    <citation type="submission" date="2023-03" db="EMBL/GenBank/DDBJ databases">
        <authorList>
            <person name="Julca I."/>
        </authorList>
    </citation>
    <scope>NUCLEOTIDE SEQUENCE</scope>
</reference>
<evidence type="ECO:0000256" key="1">
    <source>
        <dbReference type="SAM" id="Coils"/>
    </source>
</evidence>
<dbReference type="AlphaFoldDB" id="A0AAV1E8H0"/>
<dbReference type="EMBL" id="OX459125">
    <property type="protein sequence ID" value="CAI9115994.1"/>
    <property type="molecule type" value="Genomic_DNA"/>
</dbReference>
<feature type="coiled-coil region" evidence="1">
    <location>
        <begin position="248"/>
        <end position="275"/>
    </location>
</feature>
<evidence type="ECO:0000256" key="2">
    <source>
        <dbReference type="SAM" id="MobiDB-lite"/>
    </source>
</evidence>
<organism evidence="3 4">
    <name type="scientific">Oldenlandia corymbosa var. corymbosa</name>
    <dbReference type="NCBI Taxonomy" id="529605"/>
    <lineage>
        <taxon>Eukaryota</taxon>
        <taxon>Viridiplantae</taxon>
        <taxon>Streptophyta</taxon>
        <taxon>Embryophyta</taxon>
        <taxon>Tracheophyta</taxon>
        <taxon>Spermatophyta</taxon>
        <taxon>Magnoliopsida</taxon>
        <taxon>eudicotyledons</taxon>
        <taxon>Gunneridae</taxon>
        <taxon>Pentapetalae</taxon>
        <taxon>asterids</taxon>
        <taxon>lamiids</taxon>
        <taxon>Gentianales</taxon>
        <taxon>Rubiaceae</taxon>
        <taxon>Rubioideae</taxon>
        <taxon>Spermacoceae</taxon>
        <taxon>Hedyotis-Oldenlandia complex</taxon>
        <taxon>Oldenlandia</taxon>
    </lineage>
</organism>
<keyword evidence="1" id="KW-0175">Coiled coil</keyword>
<dbReference type="Proteomes" id="UP001161247">
    <property type="component" value="Chromosome 8"/>
</dbReference>
<name>A0AAV1E8H0_OLDCO</name>
<evidence type="ECO:0000313" key="3">
    <source>
        <dbReference type="EMBL" id="CAI9115994.1"/>
    </source>
</evidence>
<proteinExistence type="predicted"/>
<accession>A0AAV1E8H0</accession>
<sequence length="417" mass="46213">MKNQKGPKKELASRSEASKPWKNEYKTWKVEYFYVNSSLADLPAWNYTLEDEKVLDPWSAADKGNMIKRQSDLDNLVSWTEPYNYLDIATLSDVITNTEQESRGASSSQQDPPASGGEKLGPSTASQDPLPPTQQPPAAFVSKYKRPAPPPSEDALKRVRFDVTITPISTVASEGLDLTPDNLLKETYTDRDPRPWKVRSTDIPRGTNFVQFNPRKVPGLDIKEVDAPTIDDCMRQAAQTTASFGRLIQNYDDLVSTHENTVAKLTEELQGVRSELDKGYLTPKVDIGVPTGSTPTDVPSTSGNASIPYIHITLPEPHFDPDNYPYYSAIGKEPRSPISVDSTRTKNGIGKTISKMHKDGQFKQPEACGELGGTFNPETQWRDGCEAMKDVPVSPIAEAEKKIYEDDALFYGLGRAH</sequence>